<keyword evidence="8 9" id="KW-0464">Manganese</keyword>
<evidence type="ECO:0000256" key="9">
    <source>
        <dbReference type="HAMAP-Rule" id="MF_01521"/>
    </source>
</evidence>
<dbReference type="InterPro" id="IPR022929">
    <property type="entry name" value="Put_MntP"/>
</dbReference>
<keyword evidence="1 9" id="KW-0813">Transport</keyword>
<dbReference type="PANTHER" id="PTHR35529">
    <property type="entry name" value="MANGANESE EFFLUX PUMP MNTP-RELATED"/>
    <property type="match status" value="1"/>
</dbReference>
<organism evidence="11 12">
    <name type="scientific">Desulfovibrio legallii</name>
    <dbReference type="NCBI Taxonomy" id="571438"/>
    <lineage>
        <taxon>Bacteria</taxon>
        <taxon>Pseudomonadati</taxon>
        <taxon>Thermodesulfobacteriota</taxon>
        <taxon>Desulfovibrionia</taxon>
        <taxon>Desulfovibrionales</taxon>
        <taxon>Desulfovibrionaceae</taxon>
        <taxon>Desulfovibrio</taxon>
    </lineage>
</organism>
<evidence type="ECO:0000256" key="4">
    <source>
        <dbReference type="ARBA" id="ARBA00022692"/>
    </source>
</evidence>
<dbReference type="OrthoDB" id="9811590at2"/>
<keyword evidence="4 9" id="KW-0812">Transmembrane</keyword>
<dbReference type="AlphaFoldDB" id="A0A1G7MZJ1"/>
<keyword evidence="6 9" id="KW-0406">Ion transport</keyword>
<feature type="transmembrane region" description="Helical" evidence="9">
    <location>
        <begin position="71"/>
        <end position="92"/>
    </location>
</feature>
<evidence type="ECO:0000256" key="2">
    <source>
        <dbReference type="ARBA" id="ARBA00022475"/>
    </source>
</evidence>
<evidence type="ECO:0000256" key="1">
    <source>
        <dbReference type="ARBA" id="ARBA00022448"/>
    </source>
</evidence>
<evidence type="ECO:0000256" key="3">
    <source>
        <dbReference type="ARBA" id="ARBA00022519"/>
    </source>
</evidence>
<evidence type="ECO:0000256" key="10">
    <source>
        <dbReference type="SAM" id="SignalP"/>
    </source>
</evidence>
<accession>A0A1G7MZJ1</accession>
<keyword evidence="10" id="KW-0732">Signal</keyword>
<dbReference type="GO" id="GO:0005384">
    <property type="term" value="F:manganese ion transmembrane transporter activity"/>
    <property type="evidence" value="ECO:0007669"/>
    <property type="project" value="UniProtKB-UniRule"/>
</dbReference>
<keyword evidence="5 9" id="KW-1133">Transmembrane helix</keyword>
<feature type="chain" id="PRO_5011741259" description="Putative manganese efflux pump MntP" evidence="10">
    <location>
        <begin position="20"/>
        <end position="194"/>
    </location>
</feature>
<evidence type="ECO:0000313" key="11">
    <source>
        <dbReference type="EMBL" id="SDF67184.1"/>
    </source>
</evidence>
<dbReference type="GO" id="GO:0005886">
    <property type="term" value="C:plasma membrane"/>
    <property type="evidence" value="ECO:0007669"/>
    <property type="project" value="UniProtKB-SubCell"/>
</dbReference>
<sequence length="194" mass="20176">MTVIAVLGLALALSMDAFAVAVASGCALRAPSRRQYLRLSGAFGFFQFAMPVLGWALGLSVRGYMEAWDHWIAFVLLAWIGGKMVVSGSAAWRGRASCTRPTVDPAAGRNLLLLSVATSVDALAVGLSFAVLGAPVWGPAFCIGLVCAMVTACGVFLGKTLANTCALNAWAELLGGLTLLAIACNILREHNAFG</sequence>
<keyword evidence="3" id="KW-0997">Cell inner membrane</keyword>
<dbReference type="HAMAP" id="MF_01521">
    <property type="entry name" value="MntP_pump"/>
    <property type="match status" value="1"/>
</dbReference>
<comment type="subcellular location">
    <subcellularLocation>
        <location evidence="9">Cell membrane</location>
        <topology evidence="9">Multi-pass membrane protein</topology>
    </subcellularLocation>
</comment>
<evidence type="ECO:0000256" key="5">
    <source>
        <dbReference type="ARBA" id="ARBA00022989"/>
    </source>
</evidence>
<dbReference type="InterPro" id="IPR003810">
    <property type="entry name" value="Mntp/YtaF"/>
</dbReference>
<dbReference type="Proteomes" id="UP000199355">
    <property type="component" value="Unassembled WGS sequence"/>
</dbReference>
<dbReference type="EMBL" id="FNBX01000010">
    <property type="protein sequence ID" value="SDF67184.1"/>
    <property type="molecule type" value="Genomic_DNA"/>
</dbReference>
<evidence type="ECO:0000313" key="12">
    <source>
        <dbReference type="Proteomes" id="UP000199355"/>
    </source>
</evidence>
<name>A0A1G7MZJ1_9BACT</name>
<feature type="transmembrane region" description="Helical" evidence="9">
    <location>
        <begin position="139"/>
        <end position="157"/>
    </location>
</feature>
<feature type="transmembrane region" description="Helical" evidence="9">
    <location>
        <begin position="39"/>
        <end position="59"/>
    </location>
</feature>
<comment type="function">
    <text evidence="9">Probably functions as a manganese efflux pump.</text>
</comment>
<comment type="similarity">
    <text evidence="9">Belongs to the MntP (TC 9.B.29) family.</text>
</comment>
<protein>
    <recommendedName>
        <fullName evidence="9">Putative manganese efflux pump MntP</fullName>
    </recommendedName>
</protein>
<feature type="transmembrane region" description="Helical" evidence="9">
    <location>
        <begin position="169"/>
        <end position="187"/>
    </location>
</feature>
<dbReference type="Pfam" id="PF02659">
    <property type="entry name" value="Mntp"/>
    <property type="match status" value="1"/>
</dbReference>
<keyword evidence="12" id="KW-1185">Reference proteome</keyword>
<keyword evidence="2 9" id="KW-1003">Cell membrane</keyword>
<keyword evidence="7 9" id="KW-0472">Membrane</keyword>
<dbReference type="RefSeq" id="WP_092153848.1">
    <property type="nucleotide sequence ID" value="NZ_FNBX01000010.1"/>
</dbReference>
<evidence type="ECO:0000256" key="8">
    <source>
        <dbReference type="ARBA" id="ARBA00023211"/>
    </source>
</evidence>
<evidence type="ECO:0000256" key="6">
    <source>
        <dbReference type="ARBA" id="ARBA00023065"/>
    </source>
</evidence>
<gene>
    <name evidence="9" type="primary">mntP</name>
    <name evidence="11" type="ORF">SAMN05192586_11043</name>
</gene>
<dbReference type="PANTHER" id="PTHR35529:SF1">
    <property type="entry name" value="MANGANESE EFFLUX PUMP MNTP-RELATED"/>
    <property type="match status" value="1"/>
</dbReference>
<proteinExistence type="inferred from homology"/>
<reference evidence="12" key="1">
    <citation type="submission" date="2016-10" db="EMBL/GenBank/DDBJ databases">
        <authorList>
            <person name="Varghese N."/>
            <person name="Submissions S."/>
        </authorList>
    </citation>
    <scope>NUCLEOTIDE SEQUENCE [LARGE SCALE GENOMIC DNA]</scope>
    <source>
        <strain evidence="12">KHC7</strain>
    </source>
</reference>
<feature type="transmembrane region" description="Helical" evidence="9">
    <location>
        <begin position="112"/>
        <end position="132"/>
    </location>
</feature>
<dbReference type="STRING" id="571438.SAMN05192586_11043"/>
<evidence type="ECO:0000256" key="7">
    <source>
        <dbReference type="ARBA" id="ARBA00023136"/>
    </source>
</evidence>
<feature type="signal peptide" evidence="10">
    <location>
        <begin position="1"/>
        <end position="19"/>
    </location>
</feature>